<dbReference type="RefSeq" id="XP_045097903.1">
    <property type="nucleotide sequence ID" value="XM_045240159.1"/>
</dbReference>
<protein>
    <submittedName>
        <fullName evidence="2">Protein CBG27905</fullName>
    </submittedName>
</protein>
<dbReference type="CTD" id="68919354"/>
<keyword evidence="3" id="KW-1185">Reference proteome</keyword>
<gene>
    <name evidence="2" type="ORF">CBG27905</name>
    <name evidence="2" type="ORF">CBG_27905</name>
</gene>
<organism evidence="2 3">
    <name type="scientific">Caenorhabditis briggsae</name>
    <dbReference type="NCBI Taxonomy" id="6238"/>
    <lineage>
        <taxon>Eukaryota</taxon>
        <taxon>Metazoa</taxon>
        <taxon>Ecdysozoa</taxon>
        <taxon>Nematoda</taxon>
        <taxon>Chromadorea</taxon>
        <taxon>Rhabditida</taxon>
        <taxon>Rhabditina</taxon>
        <taxon>Rhabditomorpha</taxon>
        <taxon>Rhabditoidea</taxon>
        <taxon>Rhabditidae</taxon>
        <taxon>Peloderinae</taxon>
        <taxon>Caenorhabditis</taxon>
    </lineage>
</organism>
<name>B6IEK0_CAEBR</name>
<accession>B6IEK0</accession>
<sequence>MQADAAHKVNCGKGPQGDKRLETKQKRRRRGSERARCYEEEEVNCYVGEKGTTRKKSRRLRCRRTVCKGPGLVMTTLVH</sequence>
<dbReference type="Proteomes" id="UP000008549">
    <property type="component" value="Unassembled WGS sequence"/>
</dbReference>
<dbReference type="HOGENOM" id="CLU_2608180_0_0_1"/>
<dbReference type="InParanoid" id="B6IEK0"/>
<evidence type="ECO:0000313" key="2">
    <source>
        <dbReference type="EMBL" id="CAR98330.1"/>
    </source>
</evidence>
<reference evidence="2 3" key="2">
    <citation type="journal article" date="2011" name="PLoS Genet.">
        <title>Caenorhabditis briggsae recombinant inbred line genotypes reveal inter-strain incompatibility and the evolution of recombination.</title>
        <authorList>
            <person name="Ross J.A."/>
            <person name="Koboldt D.C."/>
            <person name="Staisch J.E."/>
            <person name="Chamberlin H.M."/>
            <person name="Gupta B.P."/>
            <person name="Miller R.D."/>
            <person name="Baird S.E."/>
            <person name="Haag E.S."/>
        </authorList>
    </citation>
    <scope>NUCLEOTIDE SEQUENCE [LARGE SCALE GENOMIC DNA]</scope>
    <source>
        <strain evidence="2 3">AF16</strain>
    </source>
</reference>
<dbReference type="EMBL" id="HE601409">
    <property type="protein sequence ID" value="CAR98330.1"/>
    <property type="molecule type" value="Genomic_DNA"/>
</dbReference>
<proteinExistence type="predicted"/>
<dbReference type="KEGG" id="cbr:CBG_27905"/>
<evidence type="ECO:0000256" key="1">
    <source>
        <dbReference type="SAM" id="MobiDB-lite"/>
    </source>
</evidence>
<feature type="region of interest" description="Disordered" evidence="1">
    <location>
        <begin position="1"/>
        <end position="33"/>
    </location>
</feature>
<dbReference type="GeneID" id="68919354"/>
<dbReference type="AlphaFoldDB" id="B6IEK0"/>
<evidence type="ECO:0000313" key="3">
    <source>
        <dbReference type="Proteomes" id="UP000008549"/>
    </source>
</evidence>
<reference evidence="2 3" key="1">
    <citation type="journal article" date="2003" name="PLoS Biol.">
        <title>The genome sequence of Caenorhabditis briggsae: a platform for comparative genomics.</title>
        <authorList>
            <person name="Stein L.D."/>
            <person name="Bao Z."/>
            <person name="Blasiar D."/>
            <person name="Blumenthal T."/>
            <person name="Brent M.R."/>
            <person name="Chen N."/>
            <person name="Chinwalla A."/>
            <person name="Clarke L."/>
            <person name="Clee C."/>
            <person name="Coghlan A."/>
            <person name="Coulson A."/>
            <person name="D'Eustachio P."/>
            <person name="Fitch D.H."/>
            <person name="Fulton L.A."/>
            <person name="Fulton R.E."/>
            <person name="Griffiths-Jones S."/>
            <person name="Harris T.W."/>
            <person name="Hillier L.W."/>
            <person name="Kamath R."/>
            <person name="Kuwabara P.E."/>
            <person name="Mardis E.R."/>
            <person name="Marra M.A."/>
            <person name="Miner T.L."/>
            <person name="Minx P."/>
            <person name="Mullikin J.C."/>
            <person name="Plumb R.W."/>
            <person name="Rogers J."/>
            <person name="Schein J.E."/>
            <person name="Sohrmann M."/>
            <person name="Spieth J."/>
            <person name="Stajich J.E."/>
            <person name="Wei C."/>
            <person name="Willey D."/>
            <person name="Wilson R.K."/>
            <person name="Durbin R."/>
            <person name="Waterston R.H."/>
        </authorList>
    </citation>
    <scope>NUCLEOTIDE SEQUENCE [LARGE SCALE GENOMIC DNA]</scope>
    <source>
        <strain evidence="2 3">AF16</strain>
    </source>
</reference>